<dbReference type="PROSITE" id="PS50977">
    <property type="entry name" value="HTH_TETR_2"/>
    <property type="match status" value="1"/>
</dbReference>
<dbReference type="SUPFAM" id="SSF46689">
    <property type="entry name" value="Homeodomain-like"/>
    <property type="match status" value="1"/>
</dbReference>
<evidence type="ECO:0000256" key="2">
    <source>
        <dbReference type="ARBA" id="ARBA00023125"/>
    </source>
</evidence>
<sequence length="234" mass="25525">MARTIDAAAHAARREEFLDAAQLLIESQGYARMSVQDVLAEVGTSKGAFYHYFDSKQALLQALVERNADLLQAHLAPIADAHERSALDDLQRFFAALAGWKTQRRDLLTALLKVWYSDDNAVVRHKTRSVISARVVPLLAAIVGRGLAEGIITARDPHQTARVLLSLVNDLNDALGELFLARDPHTPSAVLIEPAVAAYTDALERVLGLPSGSLRLVDVVTLAAWFDGDDPVKE</sequence>
<keyword evidence="3" id="KW-0804">Transcription</keyword>
<accession>A0ABP6FVI9</accession>
<evidence type="ECO:0000259" key="5">
    <source>
        <dbReference type="PROSITE" id="PS50977"/>
    </source>
</evidence>
<evidence type="ECO:0000313" key="6">
    <source>
        <dbReference type="EMBL" id="GAA2701042.1"/>
    </source>
</evidence>
<dbReference type="EMBL" id="BAAATE010000064">
    <property type="protein sequence ID" value="GAA2701042.1"/>
    <property type="molecule type" value="Genomic_DNA"/>
</dbReference>
<protein>
    <submittedName>
        <fullName evidence="6">TetR/AcrR family transcriptional regulator</fullName>
    </submittedName>
</protein>
<dbReference type="InterPro" id="IPR009057">
    <property type="entry name" value="Homeodomain-like_sf"/>
</dbReference>
<name>A0ABP6FVI9_9ACTN</name>
<evidence type="ECO:0000256" key="1">
    <source>
        <dbReference type="ARBA" id="ARBA00023015"/>
    </source>
</evidence>
<gene>
    <name evidence="6" type="ORF">GCM10010412_098560</name>
</gene>
<feature type="DNA-binding region" description="H-T-H motif" evidence="4">
    <location>
        <begin position="34"/>
        <end position="53"/>
    </location>
</feature>
<comment type="caution">
    <text evidence="6">The sequence shown here is derived from an EMBL/GenBank/DDBJ whole genome shotgun (WGS) entry which is preliminary data.</text>
</comment>
<organism evidence="6 7">
    <name type="scientific">Nonomuraea recticatena</name>
    <dbReference type="NCBI Taxonomy" id="46178"/>
    <lineage>
        <taxon>Bacteria</taxon>
        <taxon>Bacillati</taxon>
        <taxon>Actinomycetota</taxon>
        <taxon>Actinomycetes</taxon>
        <taxon>Streptosporangiales</taxon>
        <taxon>Streptosporangiaceae</taxon>
        <taxon>Nonomuraea</taxon>
    </lineage>
</organism>
<keyword evidence="7" id="KW-1185">Reference proteome</keyword>
<dbReference type="PANTHER" id="PTHR47506:SF1">
    <property type="entry name" value="HTH-TYPE TRANSCRIPTIONAL REGULATOR YJDC"/>
    <property type="match status" value="1"/>
</dbReference>
<evidence type="ECO:0000313" key="7">
    <source>
        <dbReference type="Proteomes" id="UP001501666"/>
    </source>
</evidence>
<dbReference type="RefSeq" id="WP_346157815.1">
    <property type="nucleotide sequence ID" value="NZ_BAAATE010000064.1"/>
</dbReference>
<dbReference type="PANTHER" id="PTHR47506">
    <property type="entry name" value="TRANSCRIPTIONAL REGULATORY PROTEIN"/>
    <property type="match status" value="1"/>
</dbReference>
<dbReference type="InterPro" id="IPR001647">
    <property type="entry name" value="HTH_TetR"/>
</dbReference>
<dbReference type="Proteomes" id="UP001501666">
    <property type="component" value="Unassembled WGS sequence"/>
</dbReference>
<keyword evidence="1" id="KW-0805">Transcription regulation</keyword>
<proteinExistence type="predicted"/>
<dbReference type="InterPro" id="IPR036271">
    <property type="entry name" value="Tet_transcr_reg_TetR-rel_C_sf"/>
</dbReference>
<feature type="domain" description="HTH tetR-type" evidence="5">
    <location>
        <begin position="11"/>
        <end position="71"/>
    </location>
</feature>
<dbReference type="Pfam" id="PF00440">
    <property type="entry name" value="TetR_N"/>
    <property type="match status" value="1"/>
</dbReference>
<dbReference type="SUPFAM" id="SSF48498">
    <property type="entry name" value="Tetracyclin repressor-like, C-terminal domain"/>
    <property type="match status" value="1"/>
</dbReference>
<evidence type="ECO:0000256" key="3">
    <source>
        <dbReference type="ARBA" id="ARBA00023163"/>
    </source>
</evidence>
<dbReference type="PRINTS" id="PR00455">
    <property type="entry name" value="HTHTETR"/>
</dbReference>
<evidence type="ECO:0000256" key="4">
    <source>
        <dbReference type="PROSITE-ProRule" id="PRU00335"/>
    </source>
</evidence>
<dbReference type="Gene3D" id="1.10.357.10">
    <property type="entry name" value="Tetracycline Repressor, domain 2"/>
    <property type="match status" value="1"/>
</dbReference>
<reference evidence="7" key="1">
    <citation type="journal article" date="2019" name="Int. J. Syst. Evol. Microbiol.">
        <title>The Global Catalogue of Microorganisms (GCM) 10K type strain sequencing project: providing services to taxonomists for standard genome sequencing and annotation.</title>
        <authorList>
            <consortium name="The Broad Institute Genomics Platform"/>
            <consortium name="The Broad Institute Genome Sequencing Center for Infectious Disease"/>
            <person name="Wu L."/>
            <person name="Ma J."/>
        </authorList>
    </citation>
    <scope>NUCLEOTIDE SEQUENCE [LARGE SCALE GENOMIC DNA]</scope>
    <source>
        <strain evidence="7">JCM 6835</strain>
    </source>
</reference>
<keyword evidence="2 4" id="KW-0238">DNA-binding</keyword>